<evidence type="ECO:0000313" key="1">
    <source>
        <dbReference type="EMBL" id="AHE57118.1"/>
    </source>
</evidence>
<dbReference type="KEGG" id="ssan:NX02_27670"/>
<dbReference type="PROSITE" id="PS51257">
    <property type="entry name" value="PROKAR_LIPOPROTEIN"/>
    <property type="match status" value="1"/>
</dbReference>
<dbReference type="PATRIC" id="fig|1123269.5.peg.5430"/>
<dbReference type="HOGENOM" id="CLU_1239487_0_0_5"/>
<gene>
    <name evidence="1" type="ORF">NX02_27670</name>
</gene>
<evidence type="ECO:0000313" key="2">
    <source>
        <dbReference type="Proteomes" id="UP000018851"/>
    </source>
</evidence>
<protein>
    <submittedName>
        <fullName evidence="1">Uncharacterized protein</fullName>
    </submittedName>
</protein>
<reference evidence="1 2" key="1">
    <citation type="submission" date="2013-07" db="EMBL/GenBank/DDBJ databases">
        <title>Completed genome of Sphingomonas sanxanigenens NX02.</title>
        <authorList>
            <person name="Ma T."/>
            <person name="Huang H."/>
            <person name="Wu M."/>
            <person name="Li X."/>
            <person name="Li G."/>
        </authorList>
    </citation>
    <scope>NUCLEOTIDE SEQUENCE [LARGE SCALE GENOMIC DNA]</scope>
    <source>
        <strain evidence="1 2">NX02</strain>
    </source>
</reference>
<dbReference type="RefSeq" id="WP_025295214.1">
    <property type="nucleotide sequence ID" value="NZ_CP006644.1"/>
</dbReference>
<dbReference type="AlphaFoldDB" id="W0ALD9"/>
<proteinExistence type="predicted"/>
<sequence>MINVLRIALSALALVACTEAPKDAAVYTRPLAEWRATGIAAQTRPLPDGRTLQWPDADPVMCHAASSRGPIWSSCSLRFLRTDGRLIGFDIGYHPQAASAVFELEPGSYEGAFRIARGYPDQWPEQPDMVDPDSDKPYAGRVRGRLGGTVDGHRYWAGCWHHTDGYPFPYGCILAIDHGRNGSSYTDLEAGEPPGNGSYRLDRTKIERLVRMHVAIRNAFERR</sequence>
<dbReference type="Proteomes" id="UP000018851">
    <property type="component" value="Chromosome"/>
</dbReference>
<dbReference type="EMBL" id="CP006644">
    <property type="protein sequence ID" value="AHE57118.1"/>
    <property type="molecule type" value="Genomic_DNA"/>
</dbReference>
<keyword evidence="2" id="KW-1185">Reference proteome</keyword>
<name>W0ALD9_9SPHN</name>
<dbReference type="STRING" id="1123269.NX02_27670"/>
<organism evidence="1 2">
    <name type="scientific">Sphingomonas sanxanigenens DSM 19645 = NX02</name>
    <dbReference type="NCBI Taxonomy" id="1123269"/>
    <lineage>
        <taxon>Bacteria</taxon>
        <taxon>Pseudomonadati</taxon>
        <taxon>Pseudomonadota</taxon>
        <taxon>Alphaproteobacteria</taxon>
        <taxon>Sphingomonadales</taxon>
        <taxon>Sphingomonadaceae</taxon>
        <taxon>Sphingomonas</taxon>
    </lineage>
</organism>
<accession>W0ALD9</accession>